<evidence type="ECO:0000256" key="7">
    <source>
        <dbReference type="ARBA" id="ARBA00076634"/>
    </source>
</evidence>
<dbReference type="InterPro" id="IPR051822">
    <property type="entry name" value="Glycosyl_Hydrolase_84"/>
</dbReference>
<reference evidence="10" key="1">
    <citation type="submission" date="2024-06" db="EMBL/GenBank/DDBJ databases">
        <authorList>
            <person name="Liu X."/>
            <person name="Lenzi L."/>
            <person name="Haldenby T S."/>
            <person name="Uol C."/>
        </authorList>
    </citation>
    <scope>NUCLEOTIDE SEQUENCE</scope>
</reference>
<evidence type="ECO:0000256" key="3">
    <source>
        <dbReference type="ARBA" id="ARBA00030512"/>
    </source>
</evidence>
<dbReference type="PANTHER" id="PTHR13170:SF16">
    <property type="entry name" value="PROTEIN O-GLCNACASE"/>
    <property type="match status" value="1"/>
</dbReference>
<comment type="caution">
    <text evidence="10">The sequence shown here is derived from an EMBL/GenBank/DDBJ whole genome shotgun (WGS) entry which is preliminary data.</text>
</comment>
<feature type="region of interest" description="Disordered" evidence="8">
    <location>
        <begin position="899"/>
        <end position="933"/>
    </location>
</feature>
<gene>
    <name evidence="10" type="ORF">CDAUBV1_LOCUS6463</name>
</gene>
<feature type="compositionally biased region" description="Polar residues" evidence="8">
    <location>
        <begin position="784"/>
        <end position="801"/>
    </location>
</feature>
<feature type="compositionally biased region" description="Polar residues" evidence="8">
    <location>
        <begin position="325"/>
        <end position="341"/>
    </location>
</feature>
<dbReference type="Gene3D" id="3.40.630.30">
    <property type="match status" value="1"/>
</dbReference>
<protein>
    <recommendedName>
        <fullName evidence="6">protein O-GlcNAcase</fullName>
        <ecNumber evidence="6">3.2.1.169</ecNumber>
    </recommendedName>
    <alternativeName>
        <fullName evidence="3">Beta-N-acetylhexosaminidase</fullName>
    </alternativeName>
    <alternativeName>
        <fullName evidence="7">Beta-hexosaminidase</fullName>
    </alternativeName>
</protein>
<feature type="region of interest" description="Disordered" evidence="8">
    <location>
        <begin position="763"/>
        <end position="805"/>
    </location>
</feature>
<comment type="catalytic activity">
    <reaction evidence="5">
        <text>3-O-(N-acetyl-beta-D-glucosaminyl)-L-threonyl-[protein] + H2O = L-threonyl-[protein] + N-acetyl-D-glucosamine</text>
        <dbReference type="Rhea" id="RHEA:48892"/>
        <dbReference type="Rhea" id="RHEA-COMP:11060"/>
        <dbReference type="Rhea" id="RHEA-COMP:12252"/>
        <dbReference type="ChEBI" id="CHEBI:15377"/>
        <dbReference type="ChEBI" id="CHEBI:30013"/>
        <dbReference type="ChEBI" id="CHEBI:90840"/>
        <dbReference type="ChEBI" id="CHEBI:506227"/>
        <dbReference type="EC" id="3.2.1.169"/>
    </reaction>
</comment>
<keyword evidence="2" id="KW-0326">Glycosidase</keyword>
<evidence type="ECO:0000313" key="11">
    <source>
        <dbReference type="Proteomes" id="UP001497525"/>
    </source>
</evidence>
<dbReference type="Proteomes" id="UP001497525">
    <property type="component" value="Unassembled WGS sequence"/>
</dbReference>
<feature type="region of interest" description="Disordered" evidence="8">
    <location>
        <begin position="292"/>
        <end position="343"/>
    </location>
</feature>
<sequence length="1082" mass="118148">MTNESKKLPGDNDFLTGVVEGFYGRPWTYPQRKELFRRMNHMGMNAYLYAPKDDIKHRQSWRDLYTPEEEQELKSLITESTDAGVLFIFAISPGLDLIFSSAKEVEILKKKVDQVSKLGCRAFALLFDDIEPRLCPADREVFTSSARAQVVIANEIYDYLGCPNVFLFCPTEYSASLAVPSISKSEYLSTVASYLAPGITVFWTGPLVVSKNIVATDLRDLSKMLRHPIIIWDNLHANDYDQRRVFIGPYSGRPIALRRDNLVRGVLSNPNCEFEANYVALHTLAQWSRHGALKSPSPMLDKEMTEPTTSASGESRGDMYDDAVSDTSNGADGSQKTTNGPTYRPREALLFALRDWLSLMLQDQQVAHPPSSKSSLTVGIPTPMETDALETNDAEMQVESLPTSDPSPNATAAEASNGRASDLNGPVSVTLEDLELFADLFYLPFSHGPAGMRLLELGYWLREHSYARGPNPSDPETSEWLQKFGEFTEMVASITRLRGRIQHLPSRSIAYELAPYISEVHTVLCMLLDYFRWLETGVMANRSMCHLRRLLTWFSPGYKDMVTSGDQEPWTFRGGLITELQRILPLESAQDLFPAPSRAIPGMATVPNLNWTDISNSGGIASAPAPFIPYQPPFSTGRLNRTYAYSVRPYRPEDKQNVYALFRRLLLSRVGLPENALPPELANLPGDRYLLHFLEYSPENCFVVEGPPFLYAATHEDTSRKNGISDKKAVSCIGFGFSAPNAVACARDRTASYQNVLRLRYPRTDVPTPSNNTESDLINPPPSCNASLDKQTQPNKLSSITPMAGSLLPDECTSIGSSPKSSMSVDELIKFLQLPFHVDVPAVAEIAVAADVVPLPEPLGAALPTQPALSGCLEPTDIDNVASAAEVMVAPPSIPMDMPPAPSKCGPSSSAPVLPAPILPDTAPPSPPPTGDVQVPIESCSSSPVVPVTIPSRSVSVAAGPEALHTVLAAHPASVWVEFDDTGVVGCAGLPAASPAPVIPPSPVVTNPNLGLNFDPPELIFDSVARRLFICMLAGLKTIGAHGAHVHLDVINEGRADLYRRFGFYPVPAASTDQTTVLARLI</sequence>
<dbReference type="SUPFAM" id="SSF51445">
    <property type="entry name" value="(Trans)glycosidases"/>
    <property type="match status" value="1"/>
</dbReference>
<dbReference type="PROSITE" id="PS52009">
    <property type="entry name" value="GH84"/>
    <property type="match status" value="1"/>
</dbReference>
<dbReference type="GO" id="GO:0009100">
    <property type="term" value="P:glycoprotein metabolic process"/>
    <property type="evidence" value="ECO:0007669"/>
    <property type="project" value="TreeGrafter"/>
</dbReference>
<dbReference type="InterPro" id="IPR011496">
    <property type="entry name" value="O-GlcNAcase_cat"/>
</dbReference>
<dbReference type="InterPro" id="IPR017853">
    <property type="entry name" value="GH"/>
</dbReference>
<evidence type="ECO:0000256" key="6">
    <source>
        <dbReference type="ARBA" id="ARBA00066938"/>
    </source>
</evidence>
<dbReference type="Pfam" id="PF07555">
    <property type="entry name" value="NAGidase"/>
    <property type="match status" value="1"/>
</dbReference>
<keyword evidence="1" id="KW-0378">Hydrolase</keyword>
<dbReference type="EMBL" id="CAXLJL010000156">
    <property type="protein sequence ID" value="CAL5133192.1"/>
    <property type="molecule type" value="Genomic_DNA"/>
</dbReference>
<evidence type="ECO:0000259" key="9">
    <source>
        <dbReference type="PROSITE" id="PS52009"/>
    </source>
</evidence>
<accession>A0AAV2TCL8</accession>
<dbReference type="EC" id="3.2.1.169" evidence="6"/>
<feature type="compositionally biased region" description="Pro residues" evidence="8">
    <location>
        <begin position="914"/>
        <end position="930"/>
    </location>
</feature>
<proteinExistence type="predicted"/>
<dbReference type="AlphaFoldDB" id="A0AAV2TCL8"/>
<dbReference type="GO" id="GO:0102571">
    <property type="term" value="F:[protein]-3-O-(N-acetyl-D-glucosaminyl)-L-serine/L-threonine O-N-acetyl-alpha-D-glucosaminase activity"/>
    <property type="evidence" value="ECO:0007669"/>
    <property type="project" value="UniProtKB-EC"/>
</dbReference>
<feature type="domain" description="GH84" evidence="9">
    <location>
        <begin position="14"/>
        <end position="292"/>
    </location>
</feature>
<dbReference type="FunFam" id="3.20.20.80:FF:000009">
    <property type="entry name" value="O-GlcNAcase BT_4395"/>
    <property type="match status" value="1"/>
</dbReference>
<name>A0AAV2TCL8_CALDB</name>
<evidence type="ECO:0000256" key="5">
    <source>
        <dbReference type="ARBA" id="ARBA00052136"/>
    </source>
</evidence>
<dbReference type="GO" id="GO:0016231">
    <property type="term" value="F:beta-N-acetylglucosaminidase activity"/>
    <property type="evidence" value="ECO:0007669"/>
    <property type="project" value="TreeGrafter"/>
</dbReference>
<evidence type="ECO:0000256" key="2">
    <source>
        <dbReference type="ARBA" id="ARBA00023295"/>
    </source>
</evidence>
<comment type="catalytic activity">
    <reaction evidence="4">
        <text>3-O-(N-acetyl-beta-D-glucosaminyl)-L-seryl-[protein] + H2O = N-acetyl-D-glucosamine + L-seryl-[protein]</text>
        <dbReference type="Rhea" id="RHEA:48876"/>
        <dbReference type="Rhea" id="RHEA-COMP:9863"/>
        <dbReference type="Rhea" id="RHEA-COMP:12251"/>
        <dbReference type="ChEBI" id="CHEBI:15377"/>
        <dbReference type="ChEBI" id="CHEBI:29999"/>
        <dbReference type="ChEBI" id="CHEBI:90838"/>
        <dbReference type="ChEBI" id="CHEBI:506227"/>
        <dbReference type="EC" id="3.2.1.169"/>
    </reaction>
</comment>
<organism evidence="10 11">
    <name type="scientific">Calicophoron daubneyi</name>
    <name type="common">Rumen fluke</name>
    <name type="synonym">Paramphistomum daubneyi</name>
    <dbReference type="NCBI Taxonomy" id="300641"/>
    <lineage>
        <taxon>Eukaryota</taxon>
        <taxon>Metazoa</taxon>
        <taxon>Spiralia</taxon>
        <taxon>Lophotrochozoa</taxon>
        <taxon>Platyhelminthes</taxon>
        <taxon>Trematoda</taxon>
        <taxon>Digenea</taxon>
        <taxon>Plagiorchiida</taxon>
        <taxon>Pronocephalata</taxon>
        <taxon>Paramphistomoidea</taxon>
        <taxon>Paramphistomidae</taxon>
        <taxon>Calicophoron</taxon>
    </lineage>
</organism>
<evidence type="ECO:0000256" key="8">
    <source>
        <dbReference type="SAM" id="MobiDB-lite"/>
    </source>
</evidence>
<feature type="compositionally biased region" description="Polar residues" evidence="8">
    <location>
        <begin position="767"/>
        <end position="776"/>
    </location>
</feature>
<dbReference type="Gene3D" id="3.20.20.80">
    <property type="entry name" value="Glycosidases"/>
    <property type="match status" value="1"/>
</dbReference>
<evidence type="ECO:0000313" key="10">
    <source>
        <dbReference type="EMBL" id="CAL5133192.1"/>
    </source>
</evidence>
<feature type="region of interest" description="Disordered" evidence="8">
    <location>
        <begin position="394"/>
        <end position="424"/>
    </location>
</feature>
<evidence type="ECO:0000256" key="1">
    <source>
        <dbReference type="ARBA" id="ARBA00022801"/>
    </source>
</evidence>
<evidence type="ECO:0000256" key="4">
    <source>
        <dbReference type="ARBA" id="ARBA00050933"/>
    </source>
</evidence>
<dbReference type="PANTHER" id="PTHR13170">
    <property type="entry name" value="O-GLCNACASE"/>
    <property type="match status" value="1"/>
</dbReference>
<dbReference type="Gene3D" id="1.20.58.240">
    <property type="entry name" value="STAT, domain 1"/>
    <property type="match status" value="1"/>
</dbReference>
<feature type="compositionally biased region" description="Polar residues" evidence="8">
    <location>
        <begin position="400"/>
        <end position="410"/>
    </location>
</feature>